<evidence type="ECO:0000256" key="1">
    <source>
        <dbReference type="SAM" id="Phobius"/>
    </source>
</evidence>
<name>A0A6J6KZA5_9ZZZZ</name>
<keyword evidence="1" id="KW-0472">Membrane</keyword>
<dbReference type="AlphaFoldDB" id="A0A6J6KZA5"/>
<evidence type="ECO:0000313" key="2">
    <source>
        <dbReference type="EMBL" id="CAB4654706.1"/>
    </source>
</evidence>
<sequence length="104" mass="11785">MEQRVNPLIAATKDGLLRFADFSGTSSRAQYWYFFLAVNLSTFTIAVIAGEMVGNLISYILILPSLSIAIRRVRDTGRNPFFILVPFYNLYLLLQPSQTNNFSN</sequence>
<reference evidence="2" key="1">
    <citation type="submission" date="2020-05" db="EMBL/GenBank/DDBJ databases">
        <authorList>
            <person name="Chiriac C."/>
            <person name="Salcher M."/>
            <person name="Ghai R."/>
            <person name="Kavagutti S V."/>
        </authorList>
    </citation>
    <scope>NUCLEOTIDE SEQUENCE</scope>
</reference>
<organism evidence="2">
    <name type="scientific">freshwater metagenome</name>
    <dbReference type="NCBI Taxonomy" id="449393"/>
    <lineage>
        <taxon>unclassified sequences</taxon>
        <taxon>metagenomes</taxon>
        <taxon>ecological metagenomes</taxon>
    </lineage>
</organism>
<dbReference type="Pfam" id="PF05656">
    <property type="entry name" value="DUF805"/>
    <property type="match status" value="1"/>
</dbReference>
<protein>
    <submittedName>
        <fullName evidence="2">Unannotated protein</fullName>
    </submittedName>
</protein>
<proteinExistence type="predicted"/>
<feature type="transmembrane region" description="Helical" evidence="1">
    <location>
        <begin position="31"/>
        <end position="50"/>
    </location>
</feature>
<dbReference type="EMBL" id="CAEZWG010000127">
    <property type="protein sequence ID" value="CAB4654706.1"/>
    <property type="molecule type" value="Genomic_DNA"/>
</dbReference>
<keyword evidence="1" id="KW-0812">Transmembrane</keyword>
<accession>A0A6J6KZA5</accession>
<gene>
    <name evidence="2" type="ORF">UFOPK2234_00665</name>
</gene>
<dbReference type="InterPro" id="IPR008523">
    <property type="entry name" value="DUF805"/>
</dbReference>
<keyword evidence="1" id="KW-1133">Transmembrane helix</keyword>
<dbReference type="GO" id="GO:0016020">
    <property type="term" value="C:membrane"/>
    <property type="evidence" value="ECO:0007669"/>
    <property type="project" value="InterPro"/>
</dbReference>